<organism evidence="2 3">
    <name type="scientific">Vespula germanica</name>
    <name type="common">German yellow jacket</name>
    <name type="synonym">Paravespula germanica</name>
    <dbReference type="NCBI Taxonomy" id="30212"/>
    <lineage>
        <taxon>Eukaryota</taxon>
        <taxon>Metazoa</taxon>
        <taxon>Ecdysozoa</taxon>
        <taxon>Arthropoda</taxon>
        <taxon>Hexapoda</taxon>
        <taxon>Insecta</taxon>
        <taxon>Pterygota</taxon>
        <taxon>Neoptera</taxon>
        <taxon>Endopterygota</taxon>
        <taxon>Hymenoptera</taxon>
        <taxon>Apocrita</taxon>
        <taxon>Aculeata</taxon>
        <taxon>Vespoidea</taxon>
        <taxon>Vespidae</taxon>
        <taxon>Vespinae</taxon>
        <taxon>Vespula</taxon>
    </lineage>
</organism>
<name>A0A834MTF7_VESGE</name>
<sequence>MKVEIGDNATYIFTAILVEHFGNSESGYSYGPSILLYVHFQPANGTKSGEVYIIPTTRSCACVDLNPYLIIHLKSCMRISIENIIASITMLSIKLISRESFLDSRLIMKYDVWIFYFLLWEVMSFGYMPYTNRAKREDLDVINYTTLNYDILPISDRDMTIMGSETKCIIPNIRNKKKYKTKQLKVKSNNRTIDVSMISTAVKSTQMRHALRLGCQYIMGADNRSSQTDYLYHHNHNPLRCQHNP</sequence>
<dbReference type="AlphaFoldDB" id="A0A834MTF7"/>
<dbReference type="GO" id="GO:0004672">
    <property type="term" value="F:protein kinase activity"/>
    <property type="evidence" value="ECO:0007669"/>
    <property type="project" value="InterPro"/>
</dbReference>
<dbReference type="Pfam" id="PF07714">
    <property type="entry name" value="PK_Tyr_Ser-Thr"/>
    <property type="match status" value="1"/>
</dbReference>
<evidence type="ECO:0000259" key="1">
    <source>
        <dbReference type="Pfam" id="PF07714"/>
    </source>
</evidence>
<reference evidence="2" key="1">
    <citation type="journal article" date="2020" name="G3 (Bethesda)">
        <title>High-Quality Assemblies for Three Invasive Social Wasps from the &lt;i&gt;Vespula&lt;/i&gt; Genus.</title>
        <authorList>
            <person name="Harrop T.W.R."/>
            <person name="Guhlin J."/>
            <person name="McLaughlin G.M."/>
            <person name="Permina E."/>
            <person name="Stockwell P."/>
            <person name="Gilligan J."/>
            <person name="Le Lec M.F."/>
            <person name="Gruber M.A.M."/>
            <person name="Quinn O."/>
            <person name="Lovegrove M."/>
            <person name="Duncan E.J."/>
            <person name="Remnant E.J."/>
            <person name="Van Eeckhoven J."/>
            <person name="Graham B."/>
            <person name="Knapp R.A."/>
            <person name="Langford K.W."/>
            <person name="Kronenberg Z."/>
            <person name="Press M.O."/>
            <person name="Eacker S.M."/>
            <person name="Wilson-Rankin E.E."/>
            <person name="Purcell J."/>
            <person name="Lester P.J."/>
            <person name="Dearden P.K."/>
        </authorList>
    </citation>
    <scope>NUCLEOTIDE SEQUENCE</scope>
    <source>
        <strain evidence="2">Linc-1</strain>
    </source>
</reference>
<accession>A0A834MTF7</accession>
<dbReference type="Proteomes" id="UP000617340">
    <property type="component" value="Unassembled WGS sequence"/>
</dbReference>
<gene>
    <name evidence="2" type="ORF">HZH68_014212</name>
</gene>
<protein>
    <recommendedName>
        <fullName evidence="1">Serine-threonine/tyrosine-protein kinase catalytic domain-containing protein</fullName>
    </recommendedName>
</protein>
<proteinExistence type="predicted"/>
<feature type="domain" description="Serine-threonine/tyrosine-protein kinase catalytic" evidence="1">
    <location>
        <begin position="89"/>
        <end position="142"/>
    </location>
</feature>
<keyword evidence="3" id="KW-1185">Reference proteome</keyword>
<evidence type="ECO:0000313" key="2">
    <source>
        <dbReference type="EMBL" id="KAF7384600.1"/>
    </source>
</evidence>
<comment type="caution">
    <text evidence="2">The sequence shown here is derived from an EMBL/GenBank/DDBJ whole genome shotgun (WGS) entry which is preliminary data.</text>
</comment>
<dbReference type="EMBL" id="JACSDZ010000017">
    <property type="protein sequence ID" value="KAF7384600.1"/>
    <property type="molecule type" value="Genomic_DNA"/>
</dbReference>
<evidence type="ECO:0000313" key="3">
    <source>
        <dbReference type="Proteomes" id="UP000617340"/>
    </source>
</evidence>
<dbReference type="InterPro" id="IPR001245">
    <property type="entry name" value="Ser-Thr/Tyr_kinase_cat_dom"/>
</dbReference>